<keyword evidence="3 5" id="KW-0863">Zinc-finger</keyword>
<evidence type="ECO:0000256" key="6">
    <source>
        <dbReference type="SAM" id="MobiDB-lite"/>
    </source>
</evidence>
<evidence type="ECO:0000256" key="4">
    <source>
        <dbReference type="ARBA" id="ARBA00022833"/>
    </source>
</evidence>
<comment type="caution">
    <text evidence="8">The sequence shown here is derived from an EMBL/GenBank/DDBJ whole genome shotgun (WGS) entry which is preliminary data.</text>
</comment>
<feature type="compositionally biased region" description="Polar residues" evidence="6">
    <location>
        <begin position="254"/>
        <end position="271"/>
    </location>
</feature>
<feature type="domain" description="C2H2-type" evidence="7">
    <location>
        <begin position="981"/>
        <end position="1009"/>
    </location>
</feature>
<evidence type="ECO:0000256" key="5">
    <source>
        <dbReference type="PROSITE-ProRule" id="PRU00042"/>
    </source>
</evidence>
<reference evidence="8 9" key="1">
    <citation type="submission" date="2024-08" db="EMBL/GenBank/DDBJ databases">
        <authorList>
            <person name="Cucini C."/>
            <person name="Frati F."/>
        </authorList>
    </citation>
    <scope>NUCLEOTIDE SEQUENCE [LARGE SCALE GENOMIC DNA]</scope>
</reference>
<dbReference type="Pfam" id="PF00096">
    <property type="entry name" value="zf-C2H2"/>
    <property type="match status" value="3"/>
</dbReference>
<dbReference type="SMART" id="SM00355">
    <property type="entry name" value="ZnF_C2H2"/>
    <property type="match status" value="21"/>
</dbReference>
<evidence type="ECO:0000259" key="7">
    <source>
        <dbReference type="PROSITE" id="PS50157"/>
    </source>
</evidence>
<feature type="domain" description="C2H2-type" evidence="7">
    <location>
        <begin position="872"/>
        <end position="900"/>
    </location>
</feature>
<feature type="compositionally biased region" description="Polar residues" evidence="6">
    <location>
        <begin position="184"/>
        <end position="204"/>
    </location>
</feature>
<keyword evidence="1" id="KW-0479">Metal-binding</keyword>
<evidence type="ECO:0000256" key="1">
    <source>
        <dbReference type="ARBA" id="ARBA00022723"/>
    </source>
</evidence>
<dbReference type="PROSITE" id="PS00028">
    <property type="entry name" value="ZINC_FINGER_C2H2_1"/>
    <property type="match status" value="16"/>
</dbReference>
<evidence type="ECO:0000256" key="3">
    <source>
        <dbReference type="ARBA" id="ARBA00022771"/>
    </source>
</evidence>
<feature type="domain" description="C2H2-type" evidence="7">
    <location>
        <begin position="844"/>
        <end position="872"/>
    </location>
</feature>
<proteinExistence type="predicted"/>
<feature type="domain" description="C2H2-type" evidence="7">
    <location>
        <begin position="337"/>
        <end position="364"/>
    </location>
</feature>
<dbReference type="Proteomes" id="UP001642540">
    <property type="component" value="Unassembled WGS sequence"/>
</dbReference>
<feature type="domain" description="C2H2-type" evidence="7">
    <location>
        <begin position="431"/>
        <end position="458"/>
    </location>
</feature>
<feature type="domain" description="C2H2-type" evidence="7">
    <location>
        <begin position="499"/>
        <end position="526"/>
    </location>
</feature>
<keyword evidence="4" id="KW-0862">Zinc</keyword>
<organism evidence="8 9">
    <name type="scientific">Orchesella dallaii</name>
    <dbReference type="NCBI Taxonomy" id="48710"/>
    <lineage>
        <taxon>Eukaryota</taxon>
        <taxon>Metazoa</taxon>
        <taxon>Ecdysozoa</taxon>
        <taxon>Arthropoda</taxon>
        <taxon>Hexapoda</taxon>
        <taxon>Collembola</taxon>
        <taxon>Entomobryomorpha</taxon>
        <taxon>Entomobryoidea</taxon>
        <taxon>Orchesellidae</taxon>
        <taxon>Orchesellinae</taxon>
        <taxon>Orchesella</taxon>
    </lineage>
</organism>
<keyword evidence="9" id="KW-1185">Reference proteome</keyword>
<dbReference type="InterPro" id="IPR013087">
    <property type="entry name" value="Znf_C2H2_type"/>
</dbReference>
<keyword evidence="2" id="KW-0677">Repeat</keyword>
<evidence type="ECO:0000256" key="2">
    <source>
        <dbReference type="ARBA" id="ARBA00022737"/>
    </source>
</evidence>
<feature type="compositionally biased region" description="Basic and acidic residues" evidence="6">
    <location>
        <begin position="243"/>
        <end position="253"/>
    </location>
</feature>
<name>A0ABP1RHI0_9HEXA</name>
<feature type="domain" description="C2H2-type" evidence="7">
    <location>
        <begin position="727"/>
        <end position="755"/>
    </location>
</feature>
<feature type="compositionally biased region" description="Acidic residues" evidence="6">
    <location>
        <begin position="275"/>
        <end position="290"/>
    </location>
</feature>
<dbReference type="EMBL" id="CAXLJM020000075">
    <property type="protein sequence ID" value="CAL8128467.1"/>
    <property type="molecule type" value="Genomic_DNA"/>
</dbReference>
<dbReference type="PANTHER" id="PTHR24379:SF127">
    <property type="entry name" value="BLOODY FINGERS-RELATED"/>
    <property type="match status" value="1"/>
</dbReference>
<feature type="domain" description="C2H2-type" evidence="7">
    <location>
        <begin position="401"/>
        <end position="430"/>
    </location>
</feature>
<dbReference type="SUPFAM" id="SSF57667">
    <property type="entry name" value="beta-beta-alpha zinc fingers"/>
    <property type="match status" value="4"/>
</dbReference>
<feature type="region of interest" description="Disordered" evidence="6">
    <location>
        <begin position="171"/>
        <end position="217"/>
    </location>
</feature>
<feature type="domain" description="C2H2-type" evidence="7">
    <location>
        <begin position="953"/>
        <end position="980"/>
    </location>
</feature>
<feature type="region of interest" description="Disordered" evidence="6">
    <location>
        <begin position="243"/>
        <end position="301"/>
    </location>
</feature>
<evidence type="ECO:0000313" key="9">
    <source>
        <dbReference type="Proteomes" id="UP001642540"/>
    </source>
</evidence>
<dbReference type="InterPro" id="IPR036236">
    <property type="entry name" value="Znf_C2H2_sf"/>
</dbReference>
<dbReference type="Gene3D" id="3.30.160.60">
    <property type="entry name" value="Classic Zinc Finger"/>
    <property type="match status" value="9"/>
</dbReference>
<feature type="domain" description="C2H2-type" evidence="7">
    <location>
        <begin position="700"/>
        <end position="723"/>
    </location>
</feature>
<gene>
    <name evidence="8" type="ORF">ODALV1_LOCUS22250</name>
</gene>
<accession>A0ABP1RHI0</accession>
<protein>
    <recommendedName>
        <fullName evidence="7">C2H2-type domain-containing protein</fullName>
    </recommendedName>
</protein>
<dbReference type="PROSITE" id="PS50157">
    <property type="entry name" value="ZINC_FINGER_C2H2_2"/>
    <property type="match status" value="13"/>
</dbReference>
<evidence type="ECO:0000313" key="8">
    <source>
        <dbReference type="EMBL" id="CAL8128467.1"/>
    </source>
</evidence>
<sequence>MAREIVDKRTYTCFMCLKTSDLDFKVELSSTSQVPDLAQFTRFTSTYLKLPVPQVYSHKDRNGRRSCEEFCEPCGIRVKRILDLYSELCEVELRFSSKLEELGKLIQDSDGNYTSQEFLGIEVEEFRKLVSTKCFEKHEEVQTQRAMFHGWNSSLSPSNGELEEDKEIKVEMEDSNDEDERDNPLSNSQEHYYSNRKSIGSPLQNPIAGYDDDDEMDMHDEFEDVPIKSEARLTEDDEFMSISRKEKESDHNSCSKGNFLESSESDGTSNASDSSEYEVSEESNTEDDEEPVRRRNPCRFIKRTPPPAFQVTSVNEFGKHYNKRLNVTHSKRGLQTFKCQQCGKYKPTESRLYTHVLYHDRASKKNGKSCSFCSNSFVFDQTHQLHTKLRHKSNSANEKPFICDENECDESFTSVSELNTHLKHHTSQKSYICSLCGWGFIYEDNLKLHELLHTPRTKGGSFPCPCCSLVSKGTAKLQTHYKLKHLGKHSGKSSLPHDFLCHHCGKYYSSDLSLFFHLRKHEEKSLEPISSCCFCNKSFIFEQTHQIHRKLYHKSIFGKENPVKCDGKGCDDSFTSTAELNEHLKVHCTSENQSIHHCSGCDWGFINEYQLKLHELLHIAKSPKGYPCPCCPSCLHTGKELQMHYNRKHGSNLGGFKCPKCHLILAMESAFEKHMKKHQDTKDADIADGVIEVGRCVAPPPCSECGLQFLHSKYLDKHRKEAHNLGIQCPFCPKLFTLRNALSRHIHKFHKPENSETKFPCPHCPSICGSRSTLNDHIAIQHPTLHDGKGKHQCPHCEARFHRNLGLWKHLSKCEKNPEPTMFTKINKYIRKNVKVVKESEEGCVCHLCGKLLKNTATLQIHQKTVHIGEKYGCHLCPMEFTAKASVKGHLRTVHGKVKGQEFSPGEGEKAKRNICLYPSCGEIFATNTELQSHVAEKHSTSGEVGDQGDIEFMCKLCGKVFANQARLTRHNLVHTNEKLFKCPVCKKGFAYRSSLKEHEISVHRDVNKELPYFYCKQPNCDAKFDGPAKMYSHLRRVHGVYTAKSRKVANTTANVQ</sequence>
<feature type="domain" description="C2H2-type" evidence="7">
    <location>
        <begin position="656"/>
        <end position="683"/>
    </location>
</feature>
<dbReference type="PANTHER" id="PTHR24379">
    <property type="entry name" value="KRAB AND ZINC FINGER DOMAIN-CONTAINING"/>
    <property type="match status" value="1"/>
</dbReference>
<feature type="domain" description="C2H2-type" evidence="7">
    <location>
        <begin position="563"/>
        <end position="592"/>
    </location>
</feature>
<feature type="domain" description="C2H2-type" evidence="7">
    <location>
        <begin position="596"/>
        <end position="623"/>
    </location>
</feature>